<evidence type="ECO:0000313" key="6">
    <source>
        <dbReference type="Proteomes" id="UP000021369"/>
    </source>
</evidence>
<dbReference type="InterPro" id="IPR007621">
    <property type="entry name" value="TPM_dom"/>
</dbReference>
<feature type="chain" id="PRO_5014213835" description="TPM domain-containing protein" evidence="2">
    <location>
        <begin position="25"/>
        <end position="283"/>
    </location>
</feature>
<sequence length="283" mass="31273">MMKKIFAALAAAAVMVISAIPAFASIPEEFASTRTIPAERLKPRLVDDADIIPELAESALLKKLDRISEEYQIDVVIFTCYSLGDRSPQAYADDYYDYNGFGFGQSKDGFVLMLSMEERDRWFSGCGKGIEIFTDYGQQFMWDQILPELKKGDYAEAFDEFADISEDFIKEWQKGTPYDVNHKAKGRLHPGWILGSLIGGAVIGLIVSESIKAQLTSVSMQHGADDYIRKGSFKITVKRDNFLYKNVTRTRIESSSGSSGRSGGTSSHHSSSGHSHSGSGGKF</sequence>
<dbReference type="PANTHER" id="PTHR30373:SF2">
    <property type="entry name" value="UPF0603 PROTEIN YGCG"/>
    <property type="match status" value="1"/>
</dbReference>
<evidence type="ECO:0000256" key="1">
    <source>
        <dbReference type="SAM" id="MobiDB-lite"/>
    </source>
</evidence>
<organism evidence="4 6">
    <name type="scientific">Ruminococcus albus SY3</name>
    <dbReference type="NCBI Taxonomy" id="1341156"/>
    <lineage>
        <taxon>Bacteria</taxon>
        <taxon>Bacillati</taxon>
        <taxon>Bacillota</taxon>
        <taxon>Clostridia</taxon>
        <taxon>Eubacteriales</taxon>
        <taxon>Oscillospiraceae</taxon>
        <taxon>Ruminococcus</taxon>
    </lineage>
</organism>
<feature type="signal peptide" evidence="2">
    <location>
        <begin position="1"/>
        <end position="24"/>
    </location>
</feature>
<dbReference type="EMBL" id="JEOB01000004">
    <property type="protein sequence ID" value="EXM38211.1"/>
    <property type="molecule type" value="Genomic_DNA"/>
</dbReference>
<dbReference type="EMBL" id="JEOB01000002">
    <property type="protein sequence ID" value="EXM39745.1"/>
    <property type="molecule type" value="Genomic_DNA"/>
</dbReference>
<evidence type="ECO:0000313" key="5">
    <source>
        <dbReference type="EMBL" id="EXM39745.1"/>
    </source>
</evidence>
<dbReference type="Pfam" id="PF04536">
    <property type="entry name" value="TPM_phosphatase"/>
    <property type="match status" value="1"/>
</dbReference>
<comment type="caution">
    <text evidence="4">The sequence shown here is derived from an EMBL/GenBank/DDBJ whole genome shotgun (WGS) entry which is preliminary data.</text>
</comment>
<gene>
    <name evidence="5" type="ORF">RASY3_08090</name>
    <name evidence="4" type="ORF">RASY3_18475</name>
</gene>
<feature type="region of interest" description="Disordered" evidence="1">
    <location>
        <begin position="253"/>
        <end position="283"/>
    </location>
</feature>
<dbReference type="Proteomes" id="UP000021369">
    <property type="component" value="Unassembled WGS sequence"/>
</dbReference>
<evidence type="ECO:0000256" key="2">
    <source>
        <dbReference type="SAM" id="SignalP"/>
    </source>
</evidence>
<proteinExistence type="predicted"/>
<keyword evidence="2" id="KW-0732">Signal</keyword>
<dbReference type="PANTHER" id="PTHR30373">
    <property type="entry name" value="UPF0603 PROTEIN YGCG"/>
    <property type="match status" value="1"/>
</dbReference>
<accession>A0A011VSI5</accession>
<feature type="domain" description="TPM" evidence="3">
    <location>
        <begin position="46"/>
        <end position="163"/>
    </location>
</feature>
<dbReference type="PATRIC" id="fig|1341156.4.peg.3285"/>
<feature type="compositionally biased region" description="Low complexity" evidence="1">
    <location>
        <begin position="254"/>
        <end position="277"/>
    </location>
</feature>
<protein>
    <recommendedName>
        <fullName evidence="3">TPM domain-containing protein</fullName>
    </recommendedName>
</protein>
<evidence type="ECO:0000313" key="4">
    <source>
        <dbReference type="EMBL" id="EXM38211.1"/>
    </source>
</evidence>
<keyword evidence="6" id="KW-1185">Reference proteome</keyword>
<reference evidence="4 6" key="1">
    <citation type="submission" date="2013-06" db="EMBL/GenBank/DDBJ databases">
        <title>Rumen cellulosomics: divergent fiber-degrading strategies revealed by comparative genome-wide analysis of six Ruminococcal strains.</title>
        <authorList>
            <person name="Dassa B."/>
            <person name="Borovok I."/>
            <person name="Lamed R."/>
            <person name="Flint H."/>
            <person name="Yeoman C.J."/>
            <person name="White B."/>
            <person name="Bayer E.A."/>
        </authorList>
    </citation>
    <scope>NUCLEOTIDE SEQUENCE [LARGE SCALE GENOMIC DNA]</scope>
    <source>
        <strain evidence="4 6">SY3</strain>
    </source>
</reference>
<evidence type="ECO:0000259" key="3">
    <source>
        <dbReference type="Pfam" id="PF04536"/>
    </source>
</evidence>
<dbReference type="AlphaFoldDB" id="A0A011VSI5"/>
<dbReference type="Gene3D" id="3.10.310.50">
    <property type="match status" value="1"/>
</dbReference>
<name>A0A011VSI5_RUMAL</name>